<dbReference type="Pfam" id="PF00759">
    <property type="entry name" value="Glyco_hydro_9"/>
    <property type="match status" value="1"/>
</dbReference>
<feature type="active site" evidence="8">
    <location>
        <position position="433"/>
    </location>
</feature>
<dbReference type="Proteomes" id="UP000694843">
    <property type="component" value="Unplaced"/>
</dbReference>
<dbReference type="AlphaFoldDB" id="A0A8B7NV45"/>
<proteinExistence type="inferred from homology"/>
<dbReference type="InterPro" id="IPR001701">
    <property type="entry name" value="Glyco_hydro_9"/>
</dbReference>
<evidence type="ECO:0000256" key="3">
    <source>
        <dbReference type="ARBA" id="ARBA00022801"/>
    </source>
</evidence>
<organism evidence="11 12">
    <name type="scientific">Hyalella azteca</name>
    <name type="common">Amphipod</name>
    <dbReference type="NCBI Taxonomy" id="294128"/>
    <lineage>
        <taxon>Eukaryota</taxon>
        <taxon>Metazoa</taxon>
        <taxon>Ecdysozoa</taxon>
        <taxon>Arthropoda</taxon>
        <taxon>Crustacea</taxon>
        <taxon>Multicrustacea</taxon>
        <taxon>Malacostraca</taxon>
        <taxon>Eumalacostraca</taxon>
        <taxon>Peracarida</taxon>
        <taxon>Amphipoda</taxon>
        <taxon>Senticaudata</taxon>
        <taxon>Talitrida</taxon>
        <taxon>Talitroidea</taxon>
        <taxon>Hyalellidae</taxon>
        <taxon>Hyalella</taxon>
    </lineage>
</organism>
<dbReference type="OMA" id="MAIMARI"/>
<keyword evidence="4 9" id="KW-0136">Cellulose degradation</keyword>
<feature type="active site" evidence="8">
    <location>
        <position position="442"/>
    </location>
</feature>
<dbReference type="InterPro" id="IPR033126">
    <property type="entry name" value="Glyco_hydro_9_Asp/Glu_AS"/>
</dbReference>
<dbReference type="InterPro" id="IPR008928">
    <property type="entry name" value="6-hairpin_glycosidase_sf"/>
</dbReference>
<dbReference type="EC" id="3.2.1.4" evidence="9"/>
<dbReference type="GeneID" id="108673489"/>
<reference evidence="12 13" key="1">
    <citation type="submission" date="2025-04" db="UniProtKB">
        <authorList>
            <consortium name="RefSeq"/>
        </authorList>
    </citation>
    <scope>IDENTIFICATION</scope>
    <source>
        <tissue evidence="12 13">Whole organism</tissue>
    </source>
</reference>
<keyword evidence="7 8" id="KW-0624">Polysaccharide degradation</keyword>
<evidence type="ECO:0000256" key="4">
    <source>
        <dbReference type="ARBA" id="ARBA00023001"/>
    </source>
</evidence>
<dbReference type="GO" id="GO:0030245">
    <property type="term" value="P:cellulose catabolic process"/>
    <property type="evidence" value="ECO:0007669"/>
    <property type="project" value="UniProtKB-KW"/>
</dbReference>
<gene>
    <name evidence="12 13" type="primary">LOC108673489</name>
</gene>
<feature type="domain" description="Glycoside hydrolase family 9" evidence="10">
    <location>
        <begin position="35"/>
        <end position="455"/>
    </location>
</feature>
<comment type="catalytic activity">
    <reaction evidence="1 9">
        <text>Endohydrolysis of (1-&gt;4)-beta-D-glucosidic linkages in cellulose, lichenin and cereal beta-D-glucans.</text>
        <dbReference type="EC" id="3.2.1.4"/>
    </reaction>
</comment>
<protein>
    <recommendedName>
        <fullName evidence="9">Endoglucanase</fullName>
        <ecNumber evidence="9">3.2.1.4</ecNumber>
    </recommendedName>
</protein>
<dbReference type="PANTHER" id="PTHR22298">
    <property type="entry name" value="ENDO-1,4-BETA-GLUCANASE"/>
    <property type="match status" value="1"/>
</dbReference>
<sequence length="464" mass="51533">MERRVVFILALLVAGTSRSEAVGYCSEYGGSPYDYRELLCQSLVFYEANRSGKLPSDQRVEWRYDSAVDDGAADGVDLEGGYYDAGDFVKFAFPMGFTMTFLAWGYISYEDGFVQAGQVEYFEKTLRWATDYFLKSHTAPTTIWAQVGDSDLDHTFWDRPENMTMARPSFVLNETNPGTEVGAELAAGLAASSMVFQRSDPAYAATLLTAAKELFDFANTYRAVYSDNIPEGDAYYTSSGYGDELTWGAIWLYRATGDDSYRALAEQFYVEFNVAYGASFNWDNKKSGCNAVFAELLGGEYLTFLQQNVAEFRNNYVTTPGGLHYFSQWGSLRHALNHAFIAFKAADLGIDVDANVEFAERQVNYALGTNPSDRSYVVGVGKNPPTHCHHRAASCPDIDVPCGWTYFDTPDPNPHILYGALVGGPDENDVYADNRTNFVQNEVATDYNAGFVGTLARMVINQPL</sequence>
<evidence type="ECO:0000259" key="10">
    <source>
        <dbReference type="Pfam" id="PF00759"/>
    </source>
</evidence>
<dbReference type="RefSeq" id="XP_018016821.1">
    <property type="nucleotide sequence ID" value="XM_018161332.2"/>
</dbReference>
<keyword evidence="11" id="KW-1185">Reference proteome</keyword>
<feature type="signal peptide" evidence="9">
    <location>
        <begin position="1"/>
        <end position="21"/>
    </location>
</feature>
<keyword evidence="9" id="KW-0732">Signal</keyword>
<evidence type="ECO:0000313" key="12">
    <source>
        <dbReference type="RefSeq" id="XP_018016821.1"/>
    </source>
</evidence>
<keyword evidence="5 8" id="KW-0119">Carbohydrate metabolism</keyword>
<feature type="chain" id="PRO_5044519638" description="Endoglucanase" evidence="9">
    <location>
        <begin position="22"/>
        <end position="464"/>
    </location>
</feature>
<dbReference type="KEGG" id="hazt:108673489"/>
<evidence type="ECO:0000256" key="9">
    <source>
        <dbReference type="RuleBase" id="RU361166"/>
    </source>
</evidence>
<evidence type="ECO:0000313" key="13">
    <source>
        <dbReference type="RefSeq" id="XP_047736759.1"/>
    </source>
</evidence>
<dbReference type="RefSeq" id="XP_047736759.1">
    <property type="nucleotide sequence ID" value="XM_047880803.1"/>
</dbReference>
<evidence type="ECO:0000256" key="8">
    <source>
        <dbReference type="PROSITE-ProRule" id="PRU10060"/>
    </source>
</evidence>
<evidence type="ECO:0000256" key="7">
    <source>
        <dbReference type="ARBA" id="ARBA00023326"/>
    </source>
</evidence>
<comment type="similarity">
    <text evidence="2 8 9">Belongs to the glycosyl hydrolase 9 (cellulase E) family.</text>
</comment>
<dbReference type="Gene3D" id="1.50.10.10">
    <property type="match status" value="1"/>
</dbReference>
<dbReference type="PROSITE" id="PS00698">
    <property type="entry name" value="GH9_3"/>
    <property type="match status" value="1"/>
</dbReference>
<evidence type="ECO:0000256" key="1">
    <source>
        <dbReference type="ARBA" id="ARBA00000966"/>
    </source>
</evidence>
<evidence type="ECO:0000313" key="11">
    <source>
        <dbReference type="Proteomes" id="UP000694843"/>
    </source>
</evidence>
<keyword evidence="3 8" id="KW-0378">Hydrolase</keyword>
<dbReference type="SUPFAM" id="SSF48208">
    <property type="entry name" value="Six-hairpin glycosidases"/>
    <property type="match status" value="1"/>
</dbReference>
<dbReference type="GO" id="GO:0008810">
    <property type="term" value="F:cellulase activity"/>
    <property type="evidence" value="ECO:0007669"/>
    <property type="project" value="UniProtKB-EC"/>
</dbReference>
<evidence type="ECO:0000256" key="5">
    <source>
        <dbReference type="ARBA" id="ARBA00023277"/>
    </source>
</evidence>
<evidence type="ECO:0000256" key="2">
    <source>
        <dbReference type="ARBA" id="ARBA00007072"/>
    </source>
</evidence>
<evidence type="ECO:0000256" key="6">
    <source>
        <dbReference type="ARBA" id="ARBA00023295"/>
    </source>
</evidence>
<keyword evidence="6 8" id="KW-0326">Glycosidase</keyword>
<accession>A0A8B7NV45</accession>
<name>A0A8B7NV45_HYAAZ</name>
<dbReference type="OrthoDB" id="10257085at2759"/>
<dbReference type="InterPro" id="IPR012341">
    <property type="entry name" value="6hp_glycosidase-like_sf"/>
</dbReference>